<keyword evidence="4 8" id="KW-1133">Transmembrane helix</keyword>
<evidence type="ECO:0000313" key="12">
    <source>
        <dbReference type="Proteomes" id="UP000198406"/>
    </source>
</evidence>
<dbReference type="GO" id="GO:0000166">
    <property type="term" value="F:nucleotide binding"/>
    <property type="evidence" value="ECO:0007669"/>
    <property type="project" value="UniProtKB-KW"/>
</dbReference>
<reference evidence="11 12" key="1">
    <citation type="journal article" date="2015" name="Plant Cell">
        <title>Oil accumulation by the oleaginous diatom Fistulifera solaris as revealed by the genome and transcriptome.</title>
        <authorList>
            <person name="Tanaka T."/>
            <person name="Maeda Y."/>
            <person name="Veluchamy A."/>
            <person name="Tanaka M."/>
            <person name="Abida H."/>
            <person name="Marechal E."/>
            <person name="Bowler C."/>
            <person name="Muto M."/>
            <person name="Sunaga Y."/>
            <person name="Tanaka M."/>
            <person name="Yoshino T."/>
            <person name="Taniguchi T."/>
            <person name="Fukuda Y."/>
            <person name="Nemoto M."/>
            <person name="Matsumoto M."/>
            <person name="Wong P.S."/>
            <person name="Aburatani S."/>
            <person name="Fujibuchi W."/>
        </authorList>
    </citation>
    <scope>NUCLEOTIDE SEQUENCE [LARGE SCALE GENOMIC DNA]</scope>
    <source>
        <strain evidence="11 12">JPCC DA0580</strain>
    </source>
</reference>
<evidence type="ECO:0008006" key="13">
    <source>
        <dbReference type="Google" id="ProtNLM"/>
    </source>
</evidence>
<name>A0A1Z5JJI1_FISSO</name>
<evidence type="ECO:0000256" key="4">
    <source>
        <dbReference type="ARBA" id="ARBA00022989"/>
    </source>
</evidence>
<dbReference type="EMBL" id="BDSP01000076">
    <property type="protein sequence ID" value="GAX14170.1"/>
    <property type="molecule type" value="Genomic_DNA"/>
</dbReference>
<organism evidence="11 12">
    <name type="scientific">Fistulifera solaris</name>
    <name type="common">Oleaginous diatom</name>
    <dbReference type="NCBI Taxonomy" id="1519565"/>
    <lineage>
        <taxon>Eukaryota</taxon>
        <taxon>Sar</taxon>
        <taxon>Stramenopiles</taxon>
        <taxon>Ochrophyta</taxon>
        <taxon>Bacillariophyta</taxon>
        <taxon>Bacillariophyceae</taxon>
        <taxon>Bacillariophycidae</taxon>
        <taxon>Naviculales</taxon>
        <taxon>Naviculaceae</taxon>
        <taxon>Fistulifera</taxon>
    </lineage>
</organism>
<sequence length="975" mass="110167">MSGVEEMMWCPIVDVGEYDAWTNYSTENLGWLDKSIALYAIEPGHSIMEGDFQRTDTNYSISNPIPGTPISQGPWSPIWQISPPPTTSYVINVDMLAYETKILVEAIGTFRTGLMSKVIATPGQENVPPRCVVVHPIFESLFHKDTAEIVGHVYSMFLWEAYLVNLLPEGVSGITAVLTNNCGQSFTYSLNGTSATFIGYGDKHDTRYDHMETIVPFYEMERDLTKEELTAVKGHCLFDLHVYPTREFEKQYDSSNPVQATSMLAFAFLFMIAAFLMFDCFVIRRNRKLIMAMSRTNAIVSSMFPSNVRDRIFAQAKHENEKKKALNDKSRLKTFLSDGYEGSNEIGDGGDGNDEVMYKTKPIADLFPETTVLFADLAGFTAWSSMREPTQVFILLETIYKAMDDIAKARRVFKVETVGDCYVAVTGLPDPRKDHAVAMCRFALDCVQKMDVLTRKLEVILGPDTTDLKMRVGLHSGPVTAGVLRGERSRFQLFGDTMNTASRMESNGLPGKIHISQETARLLIAAGKEHWVTPREEKVVAKGKGELQTYWLVTTKASNHTRSDTASSDNSGDHDGASVTDLAFDNNLPVTDEKTERLVQWNVEVLAALLKKVIARRKDIVNAKQSNRPASASKVTTTPLEEVQEIIRMPVFKRGKGIEIKEEDLSNAVLEQLREYVSAIASMYRNNPFHNFEHASHVTMSVVKLLSRIVAPDVDVVNSDLESTLHDYTYGITSDPLTQFACVFSALIHDVDHSGVPNTQLAIENPQLANYYKEKSIAEQNSVDLSWELLQDSNFKDLRLALCPTDYDRIRFRQLVVNSVMATDIMDKDLKNLRNKRWEIAFDRKNVEESSTDAVDRKATIVIEHLIQASDVSHTMQHWHIYRKWNQRLFEEMYSAYIQGRSATDPSDNWYKGEIGFFDFYIIPLAKKLRECGVFGVSSDEYLNYAEKNRQEWEARGMEVVAGMIETAHKKFGTK</sequence>
<dbReference type="Proteomes" id="UP000198406">
    <property type="component" value="Unassembled WGS sequence"/>
</dbReference>
<dbReference type="InterPro" id="IPR036971">
    <property type="entry name" value="PDEase_catalytic_dom_sf"/>
</dbReference>
<evidence type="ECO:0000256" key="7">
    <source>
        <dbReference type="SAM" id="MobiDB-lite"/>
    </source>
</evidence>
<comment type="subcellular location">
    <subcellularLocation>
        <location evidence="1">Membrane</location>
    </subcellularLocation>
</comment>
<dbReference type="GO" id="GO:0035556">
    <property type="term" value="P:intracellular signal transduction"/>
    <property type="evidence" value="ECO:0007669"/>
    <property type="project" value="InterPro"/>
</dbReference>
<keyword evidence="12" id="KW-1185">Reference proteome</keyword>
<dbReference type="PROSITE" id="PS51845">
    <property type="entry name" value="PDEASE_I_2"/>
    <property type="match status" value="1"/>
</dbReference>
<protein>
    <recommendedName>
        <fullName evidence="13">Phosphodiesterase</fullName>
    </recommendedName>
</protein>
<dbReference type="GO" id="GO:0005886">
    <property type="term" value="C:plasma membrane"/>
    <property type="evidence" value="ECO:0007669"/>
    <property type="project" value="TreeGrafter"/>
</dbReference>
<evidence type="ECO:0000256" key="2">
    <source>
        <dbReference type="ARBA" id="ARBA00022692"/>
    </source>
</evidence>
<comment type="caution">
    <text evidence="11">The sequence shown here is derived from an EMBL/GenBank/DDBJ whole genome shotgun (WGS) entry which is preliminary data.</text>
</comment>
<evidence type="ECO:0000259" key="10">
    <source>
        <dbReference type="PROSITE" id="PS51845"/>
    </source>
</evidence>
<dbReference type="PANTHER" id="PTHR11920">
    <property type="entry name" value="GUANYLYL CYCLASE"/>
    <property type="match status" value="1"/>
</dbReference>
<dbReference type="InterPro" id="IPR050401">
    <property type="entry name" value="Cyclic_nucleotide_synthase"/>
</dbReference>
<accession>A0A1Z5JJI1</accession>
<dbReference type="SUPFAM" id="SSF55073">
    <property type="entry name" value="Nucleotide cyclase"/>
    <property type="match status" value="1"/>
</dbReference>
<dbReference type="GO" id="GO:0004114">
    <property type="term" value="F:3',5'-cyclic-nucleotide phosphodiesterase activity"/>
    <property type="evidence" value="ECO:0007669"/>
    <property type="project" value="InterPro"/>
</dbReference>
<dbReference type="SMART" id="SM00044">
    <property type="entry name" value="CYCc"/>
    <property type="match status" value="1"/>
</dbReference>
<dbReference type="OrthoDB" id="432756at2759"/>
<keyword evidence="3" id="KW-0547">Nucleotide-binding</keyword>
<dbReference type="InterPro" id="IPR002073">
    <property type="entry name" value="PDEase_catalytic_dom"/>
</dbReference>
<feature type="transmembrane region" description="Helical" evidence="8">
    <location>
        <begin position="263"/>
        <end position="283"/>
    </location>
</feature>
<evidence type="ECO:0000313" key="11">
    <source>
        <dbReference type="EMBL" id="GAX14170.1"/>
    </source>
</evidence>
<evidence type="ECO:0000256" key="8">
    <source>
        <dbReference type="SAM" id="Phobius"/>
    </source>
</evidence>
<dbReference type="GO" id="GO:0001653">
    <property type="term" value="F:peptide receptor activity"/>
    <property type="evidence" value="ECO:0007669"/>
    <property type="project" value="TreeGrafter"/>
</dbReference>
<dbReference type="Pfam" id="PF00233">
    <property type="entry name" value="PDEase_I"/>
    <property type="match status" value="1"/>
</dbReference>
<dbReference type="InterPro" id="IPR003607">
    <property type="entry name" value="HD/PDEase_dom"/>
</dbReference>
<keyword evidence="6" id="KW-0456">Lyase</keyword>
<dbReference type="SMART" id="SM00471">
    <property type="entry name" value="HDc"/>
    <property type="match status" value="1"/>
</dbReference>
<dbReference type="PROSITE" id="PS50125">
    <property type="entry name" value="GUANYLATE_CYCLASE_2"/>
    <property type="match status" value="1"/>
</dbReference>
<feature type="domain" description="PDEase" evidence="10">
    <location>
        <begin position="602"/>
        <end position="825"/>
    </location>
</feature>
<feature type="compositionally biased region" description="Polar residues" evidence="7">
    <location>
        <begin position="559"/>
        <end position="570"/>
    </location>
</feature>
<dbReference type="Gene3D" id="1.10.1300.10">
    <property type="entry name" value="3'5'-cyclic nucleotide phosphodiesterase, catalytic domain"/>
    <property type="match status" value="1"/>
</dbReference>
<dbReference type="PANTHER" id="PTHR11920:SF335">
    <property type="entry name" value="GUANYLATE CYCLASE"/>
    <property type="match status" value="1"/>
</dbReference>
<dbReference type="GO" id="GO:0004016">
    <property type="term" value="F:adenylate cyclase activity"/>
    <property type="evidence" value="ECO:0007669"/>
    <property type="project" value="TreeGrafter"/>
</dbReference>
<evidence type="ECO:0000256" key="3">
    <source>
        <dbReference type="ARBA" id="ARBA00022741"/>
    </source>
</evidence>
<dbReference type="GO" id="GO:0007168">
    <property type="term" value="P:receptor guanylyl cyclase signaling pathway"/>
    <property type="evidence" value="ECO:0007669"/>
    <property type="project" value="TreeGrafter"/>
</dbReference>
<gene>
    <name evidence="11" type="ORF">FisN_20Hu211</name>
</gene>
<evidence type="ECO:0000259" key="9">
    <source>
        <dbReference type="PROSITE" id="PS50125"/>
    </source>
</evidence>
<feature type="domain" description="Guanylate cyclase" evidence="9">
    <location>
        <begin position="371"/>
        <end position="505"/>
    </location>
</feature>
<proteinExistence type="predicted"/>
<feature type="region of interest" description="Disordered" evidence="7">
    <location>
        <begin position="559"/>
        <end position="581"/>
    </location>
</feature>
<keyword evidence="2 8" id="KW-0812">Transmembrane</keyword>
<keyword evidence="5 8" id="KW-0472">Membrane</keyword>
<dbReference type="AlphaFoldDB" id="A0A1Z5JJI1"/>
<evidence type="ECO:0000256" key="6">
    <source>
        <dbReference type="ARBA" id="ARBA00023239"/>
    </source>
</evidence>
<dbReference type="Gene3D" id="3.30.70.1230">
    <property type="entry name" value="Nucleotide cyclase"/>
    <property type="match status" value="1"/>
</dbReference>
<evidence type="ECO:0000256" key="5">
    <source>
        <dbReference type="ARBA" id="ARBA00023136"/>
    </source>
</evidence>
<dbReference type="GO" id="GO:0004383">
    <property type="term" value="F:guanylate cyclase activity"/>
    <property type="evidence" value="ECO:0007669"/>
    <property type="project" value="TreeGrafter"/>
</dbReference>
<dbReference type="Pfam" id="PF00211">
    <property type="entry name" value="Guanylate_cyc"/>
    <property type="match status" value="1"/>
</dbReference>
<dbReference type="SUPFAM" id="SSF109604">
    <property type="entry name" value="HD-domain/PDEase-like"/>
    <property type="match status" value="1"/>
</dbReference>
<evidence type="ECO:0000256" key="1">
    <source>
        <dbReference type="ARBA" id="ARBA00004370"/>
    </source>
</evidence>
<dbReference type="InterPro" id="IPR029787">
    <property type="entry name" value="Nucleotide_cyclase"/>
</dbReference>
<dbReference type="InParanoid" id="A0A1Z5JJI1"/>
<dbReference type="InterPro" id="IPR001054">
    <property type="entry name" value="A/G_cyclase"/>
</dbReference>
<dbReference type="CDD" id="cd07302">
    <property type="entry name" value="CHD"/>
    <property type="match status" value="1"/>
</dbReference>